<dbReference type="InterPro" id="IPR041581">
    <property type="entry name" value="Glyoxalase_6"/>
</dbReference>
<dbReference type="InterPro" id="IPR004360">
    <property type="entry name" value="Glyas_Fos-R_dOase_dom"/>
</dbReference>
<evidence type="ECO:0000259" key="1">
    <source>
        <dbReference type="PROSITE" id="PS51819"/>
    </source>
</evidence>
<evidence type="ECO:0000313" key="2">
    <source>
        <dbReference type="EMBL" id="MFC4335506.1"/>
    </source>
</evidence>
<organism evidence="2 3">
    <name type="scientific">Salininema proteolyticum</name>
    <dbReference type="NCBI Taxonomy" id="1607685"/>
    <lineage>
        <taxon>Bacteria</taxon>
        <taxon>Bacillati</taxon>
        <taxon>Actinomycetota</taxon>
        <taxon>Actinomycetes</taxon>
        <taxon>Glycomycetales</taxon>
        <taxon>Glycomycetaceae</taxon>
        <taxon>Salininema</taxon>
    </lineage>
</organism>
<dbReference type="Proteomes" id="UP001595823">
    <property type="component" value="Unassembled WGS sequence"/>
</dbReference>
<dbReference type="PROSITE" id="PS51819">
    <property type="entry name" value="VOC"/>
    <property type="match status" value="1"/>
</dbReference>
<dbReference type="EMBL" id="JBHSDK010000013">
    <property type="protein sequence ID" value="MFC4335506.1"/>
    <property type="molecule type" value="Genomic_DNA"/>
</dbReference>
<evidence type="ECO:0000313" key="3">
    <source>
        <dbReference type="Proteomes" id="UP001595823"/>
    </source>
</evidence>
<protein>
    <submittedName>
        <fullName evidence="2">VOC family protein</fullName>
    </submittedName>
</protein>
<dbReference type="InterPro" id="IPR037523">
    <property type="entry name" value="VOC_core"/>
</dbReference>
<feature type="domain" description="VOC" evidence="1">
    <location>
        <begin position="8"/>
        <end position="124"/>
    </location>
</feature>
<dbReference type="InterPro" id="IPR052164">
    <property type="entry name" value="Anthracycline_SecMetBiosynth"/>
</dbReference>
<dbReference type="InterPro" id="IPR029068">
    <property type="entry name" value="Glyas_Bleomycin-R_OHBP_Dase"/>
</dbReference>
<dbReference type="PANTHER" id="PTHR33993:SF10">
    <property type="entry name" value="CONSERVED PROTEIN"/>
    <property type="match status" value="1"/>
</dbReference>
<comment type="caution">
    <text evidence="2">The sequence shown here is derived from an EMBL/GenBank/DDBJ whole genome shotgun (WGS) entry which is preliminary data.</text>
</comment>
<gene>
    <name evidence="2" type="ORF">ACFPET_09875</name>
</gene>
<dbReference type="Pfam" id="PF00903">
    <property type="entry name" value="Glyoxalase"/>
    <property type="match status" value="1"/>
</dbReference>
<dbReference type="SUPFAM" id="SSF54593">
    <property type="entry name" value="Glyoxalase/Bleomycin resistance protein/Dihydroxybiphenyl dioxygenase"/>
    <property type="match status" value="2"/>
</dbReference>
<dbReference type="CDD" id="cd07247">
    <property type="entry name" value="SgaA_N_like"/>
    <property type="match status" value="1"/>
</dbReference>
<dbReference type="Gene3D" id="3.10.180.10">
    <property type="entry name" value="2,3-Dihydroxybiphenyl 1,2-Dioxygenase, domain 1"/>
    <property type="match status" value="2"/>
</dbReference>
<dbReference type="PANTHER" id="PTHR33993">
    <property type="entry name" value="GLYOXALASE-RELATED"/>
    <property type="match status" value="1"/>
</dbReference>
<keyword evidence="3" id="KW-1185">Reference proteome</keyword>
<sequence>MTAAISQGAPFWADANAADIAGDQDFYTGLFGWTPEDLGPEMGHYRVMSLPDGRHVAGLAPNRPESPDSPAVWTLSFKVADCAASTTLARDLGGSVVMGITDLGDLTFSLVEDPQGEMFGIVEHGGGDFGFQASHERSAPVWFSYGAPGDPVDAMRYYIDLFGWRSRSSPMPDGGTILEMTAPEESGAFCSVRTVAAGESPHWTVFWGAESVPRTVDRAVALGGSVVVPASPSPASTWAVLASPAGSVFGVMD</sequence>
<dbReference type="RefSeq" id="WP_380620422.1">
    <property type="nucleotide sequence ID" value="NZ_JBHSDK010000013.1"/>
</dbReference>
<dbReference type="Pfam" id="PF18029">
    <property type="entry name" value="Glyoxalase_6"/>
    <property type="match status" value="1"/>
</dbReference>
<reference evidence="3" key="1">
    <citation type="journal article" date="2019" name="Int. J. Syst. Evol. Microbiol.">
        <title>The Global Catalogue of Microorganisms (GCM) 10K type strain sequencing project: providing services to taxonomists for standard genome sequencing and annotation.</title>
        <authorList>
            <consortium name="The Broad Institute Genomics Platform"/>
            <consortium name="The Broad Institute Genome Sequencing Center for Infectious Disease"/>
            <person name="Wu L."/>
            <person name="Ma J."/>
        </authorList>
    </citation>
    <scope>NUCLEOTIDE SEQUENCE [LARGE SCALE GENOMIC DNA]</scope>
    <source>
        <strain evidence="3">IBRC-M 10908</strain>
    </source>
</reference>
<proteinExistence type="predicted"/>
<accession>A0ABV8TXF5</accession>
<name>A0ABV8TXF5_9ACTN</name>